<dbReference type="RefSeq" id="XP_005538484.1">
    <property type="nucleotide sequence ID" value="XM_005538427.1"/>
</dbReference>
<keyword evidence="4 8" id="KW-0653">Protein transport</keyword>
<keyword evidence="8" id="KW-0143">Chaperone</keyword>
<keyword evidence="6 8" id="KW-0496">Mitochondrion</keyword>
<sequence length="110" mass="11828">MQASTAGLSAEDERRMMAVLQELQIQDSMRLYNELVYLCFNNCVDSFRSSKLEAKEEACVTKCAQKFLKLAARAGQRFAEQQQQFLGGGSDGGAGGSSSSSSSDGSALSR</sequence>
<dbReference type="OMA" id="QDFLRMY"/>
<comment type="domain">
    <text evidence="8">The twin CX3C motif contains 4 conserved Cys residues that form 2 disulfide bonds in the mitochondrial intermembrane space.</text>
</comment>
<dbReference type="GeneID" id="16996753"/>
<keyword evidence="3" id="KW-0862">Zinc</keyword>
<reference evidence="11 12" key="2">
    <citation type="journal article" date="2007" name="BMC Biol.">
        <title>A 100%-complete sequence reveals unusually simple genomic features in the hot-spring red alga Cyanidioschyzon merolae.</title>
        <authorList>
            <person name="Nozaki H."/>
            <person name="Takano H."/>
            <person name="Misumi O."/>
            <person name="Terasawa K."/>
            <person name="Matsuzaki M."/>
            <person name="Maruyama S."/>
            <person name="Nishida K."/>
            <person name="Yagisawa F."/>
            <person name="Yoshida Y."/>
            <person name="Fujiwara T."/>
            <person name="Takio S."/>
            <person name="Tamura K."/>
            <person name="Chung S.J."/>
            <person name="Nakamura S."/>
            <person name="Kuroiwa H."/>
            <person name="Tanaka K."/>
            <person name="Sato N."/>
            <person name="Kuroiwa T."/>
        </authorList>
    </citation>
    <scope>NUCLEOTIDE SEQUENCE [LARGE SCALE GENOMIC DNA]</scope>
    <source>
        <strain evidence="11 12">10D</strain>
    </source>
</reference>
<dbReference type="InterPro" id="IPR050673">
    <property type="entry name" value="Mito_inner_translocase_sub"/>
</dbReference>
<keyword evidence="8" id="KW-0999">Mitochondrion inner membrane</keyword>
<dbReference type="AlphaFoldDB" id="M1VL90"/>
<organism evidence="11 12">
    <name type="scientific">Cyanidioschyzon merolae (strain NIES-3377 / 10D)</name>
    <name type="common">Unicellular red alga</name>
    <dbReference type="NCBI Taxonomy" id="280699"/>
    <lineage>
        <taxon>Eukaryota</taxon>
        <taxon>Rhodophyta</taxon>
        <taxon>Bangiophyceae</taxon>
        <taxon>Cyanidiales</taxon>
        <taxon>Cyanidiaceae</taxon>
        <taxon>Cyanidioschyzon</taxon>
    </lineage>
</organism>
<evidence type="ECO:0000259" key="10">
    <source>
        <dbReference type="Pfam" id="PF02953"/>
    </source>
</evidence>
<evidence type="ECO:0000256" key="4">
    <source>
        <dbReference type="ARBA" id="ARBA00022927"/>
    </source>
</evidence>
<dbReference type="STRING" id="280699.M1VL90"/>
<dbReference type="SUPFAM" id="SSF144122">
    <property type="entry name" value="Tim10-like"/>
    <property type="match status" value="1"/>
</dbReference>
<proteinExistence type="inferred from homology"/>
<dbReference type="Gene3D" id="1.10.287.810">
    <property type="entry name" value="Mitochondrial import inner membrane translocase subunit tim13 like domains"/>
    <property type="match status" value="1"/>
</dbReference>
<evidence type="ECO:0000256" key="1">
    <source>
        <dbReference type="ARBA" id="ARBA00022448"/>
    </source>
</evidence>
<feature type="region of interest" description="Disordered" evidence="9">
    <location>
        <begin position="85"/>
        <end position="110"/>
    </location>
</feature>
<protein>
    <recommendedName>
        <fullName evidence="8">Mitochondrial import inner membrane translocase subunit</fullName>
    </recommendedName>
</protein>
<dbReference type="GO" id="GO:0005743">
    <property type="term" value="C:mitochondrial inner membrane"/>
    <property type="evidence" value="ECO:0007669"/>
    <property type="project" value="UniProtKB-SubCell"/>
</dbReference>
<accession>M1VL90</accession>
<feature type="compositionally biased region" description="Low complexity" evidence="9">
    <location>
        <begin position="97"/>
        <end position="110"/>
    </location>
</feature>
<dbReference type="KEGG" id="cme:CYME_CMR213C"/>
<keyword evidence="5 8" id="KW-0811">Translocation</keyword>
<evidence type="ECO:0000256" key="5">
    <source>
        <dbReference type="ARBA" id="ARBA00023010"/>
    </source>
</evidence>
<dbReference type="GO" id="GO:0015031">
    <property type="term" value="P:protein transport"/>
    <property type="evidence" value="ECO:0007669"/>
    <property type="project" value="UniProtKB-KW"/>
</dbReference>
<comment type="function">
    <text evidence="8">Mitochondrial intermembrane chaperone that participates in the import and insertion of some multi-pass transmembrane proteins into the mitochondrial inner membrane. Also required for the transfer of beta-barrel precursors from the TOM complex to the sorting and assembly machinery (SAM complex) of the outer membrane. Acts as a chaperone-like protein that protects the hydrophobic precursors from aggregation and guide them through the mitochondrial intermembrane space.</text>
</comment>
<keyword evidence="8" id="KW-0472">Membrane</keyword>
<keyword evidence="7 8" id="KW-1015">Disulfide bond</keyword>
<dbReference type="PANTHER" id="PTHR13172">
    <property type="entry name" value="MITOCHONDRIAL IMPORT INNER MEMBRANE TRANSLOCASE SUBUNIT TIM9B"/>
    <property type="match status" value="1"/>
</dbReference>
<dbReference type="eggNOG" id="KOG3479">
    <property type="taxonomic scope" value="Eukaryota"/>
</dbReference>
<evidence type="ECO:0000256" key="2">
    <source>
        <dbReference type="ARBA" id="ARBA00022723"/>
    </source>
</evidence>
<comment type="similarity">
    <text evidence="8">Belongs to the small Tim family.</text>
</comment>
<evidence type="ECO:0000256" key="3">
    <source>
        <dbReference type="ARBA" id="ARBA00022833"/>
    </source>
</evidence>
<gene>
    <name evidence="11" type="ORF">CYME_CMR213C</name>
</gene>
<dbReference type="Gramene" id="CMR213CT">
    <property type="protein sequence ID" value="CMR213CT"/>
    <property type="gene ID" value="CMR213C"/>
</dbReference>
<keyword evidence="12" id="KW-1185">Reference proteome</keyword>
<evidence type="ECO:0000313" key="12">
    <source>
        <dbReference type="Proteomes" id="UP000007014"/>
    </source>
</evidence>
<dbReference type="Pfam" id="PF02953">
    <property type="entry name" value="zf-Tim10_DDP"/>
    <property type="match status" value="1"/>
</dbReference>
<evidence type="ECO:0000256" key="9">
    <source>
        <dbReference type="SAM" id="MobiDB-lite"/>
    </source>
</evidence>
<evidence type="ECO:0000256" key="6">
    <source>
        <dbReference type="ARBA" id="ARBA00023128"/>
    </source>
</evidence>
<feature type="compositionally biased region" description="Gly residues" evidence="9">
    <location>
        <begin position="86"/>
        <end position="96"/>
    </location>
</feature>
<dbReference type="Proteomes" id="UP000007014">
    <property type="component" value="Chromosome 18"/>
</dbReference>
<dbReference type="GO" id="GO:0046872">
    <property type="term" value="F:metal ion binding"/>
    <property type="evidence" value="ECO:0007669"/>
    <property type="project" value="UniProtKB-KW"/>
</dbReference>
<evidence type="ECO:0000313" key="11">
    <source>
        <dbReference type="EMBL" id="BAM82448.1"/>
    </source>
</evidence>
<dbReference type="EMBL" id="AP006500">
    <property type="protein sequence ID" value="BAM82448.1"/>
    <property type="molecule type" value="Genomic_DNA"/>
</dbReference>
<keyword evidence="2" id="KW-0479">Metal-binding</keyword>
<comment type="subunit">
    <text evidence="8">Heterohexamer.</text>
</comment>
<comment type="subcellular location">
    <subcellularLocation>
        <location evidence="8">Mitochondrion inner membrane</location>
        <topology evidence="8">Peripheral membrane protein</topology>
        <orientation evidence="8">Intermembrane side</orientation>
    </subcellularLocation>
</comment>
<name>M1VL90_CYAM1</name>
<dbReference type="OrthoDB" id="1551503at2759"/>
<evidence type="ECO:0000256" key="8">
    <source>
        <dbReference type="RuleBase" id="RU367043"/>
    </source>
</evidence>
<keyword evidence="1 8" id="KW-0813">Transport</keyword>
<dbReference type="InterPro" id="IPR035427">
    <property type="entry name" value="Tim10-like_dom_sf"/>
</dbReference>
<reference evidence="11 12" key="1">
    <citation type="journal article" date="2004" name="Nature">
        <title>Genome sequence of the ultrasmall unicellular red alga Cyanidioschyzon merolae 10D.</title>
        <authorList>
            <person name="Matsuzaki M."/>
            <person name="Misumi O."/>
            <person name="Shin-i T."/>
            <person name="Maruyama S."/>
            <person name="Takahara M."/>
            <person name="Miyagishima S."/>
            <person name="Mori T."/>
            <person name="Nishida K."/>
            <person name="Yagisawa F."/>
            <person name="Nishida K."/>
            <person name="Yoshida Y."/>
            <person name="Nishimura Y."/>
            <person name="Nakao S."/>
            <person name="Kobayashi T."/>
            <person name="Momoyama Y."/>
            <person name="Higashiyama T."/>
            <person name="Minoda A."/>
            <person name="Sano M."/>
            <person name="Nomoto H."/>
            <person name="Oishi K."/>
            <person name="Hayashi H."/>
            <person name="Ohta F."/>
            <person name="Nishizaka S."/>
            <person name="Haga S."/>
            <person name="Miura S."/>
            <person name="Morishita T."/>
            <person name="Kabeya Y."/>
            <person name="Terasawa K."/>
            <person name="Suzuki Y."/>
            <person name="Ishii Y."/>
            <person name="Asakawa S."/>
            <person name="Takano H."/>
            <person name="Ohta N."/>
            <person name="Kuroiwa H."/>
            <person name="Tanaka K."/>
            <person name="Shimizu N."/>
            <person name="Sugano S."/>
            <person name="Sato N."/>
            <person name="Nozaki H."/>
            <person name="Ogasawara N."/>
            <person name="Kohara Y."/>
            <person name="Kuroiwa T."/>
        </authorList>
    </citation>
    <scope>NUCLEOTIDE SEQUENCE [LARGE SCALE GENOMIC DNA]</scope>
    <source>
        <strain evidence="11 12">10D</strain>
    </source>
</reference>
<dbReference type="HOGENOM" id="CLU_2174589_0_0_1"/>
<evidence type="ECO:0000256" key="7">
    <source>
        <dbReference type="ARBA" id="ARBA00023157"/>
    </source>
</evidence>
<feature type="domain" description="Tim10-like" evidence="10">
    <location>
        <begin position="18"/>
        <end position="80"/>
    </location>
</feature>
<dbReference type="InterPro" id="IPR004217">
    <property type="entry name" value="Tim10-like"/>
</dbReference>